<dbReference type="Pfam" id="PF11051">
    <property type="entry name" value="Mannosyl_trans3"/>
    <property type="match status" value="1"/>
</dbReference>
<evidence type="ECO:0000313" key="13">
    <source>
        <dbReference type="Proteomes" id="UP000236333"/>
    </source>
</evidence>
<dbReference type="EMBL" id="PGGS01000102">
    <property type="protein sequence ID" value="PNH09136.1"/>
    <property type="molecule type" value="Genomic_DNA"/>
</dbReference>
<protein>
    <submittedName>
        <fullName evidence="12">Uncharacterized protein</fullName>
    </submittedName>
</protein>
<evidence type="ECO:0000256" key="8">
    <source>
        <dbReference type="ARBA" id="ARBA00023034"/>
    </source>
</evidence>
<name>A0A2J8A9D7_9CHLO</name>
<keyword evidence="13" id="KW-1185">Reference proteome</keyword>
<dbReference type="InterPro" id="IPR022751">
    <property type="entry name" value="Alpha_mannosyltransferase"/>
</dbReference>
<feature type="transmembrane region" description="Helical" evidence="11">
    <location>
        <begin position="12"/>
        <end position="32"/>
    </location>
</feature>
<reference evidence="12 13" key="1">
    <citation type="journal article" date="2017" name="Mol. Biol. Evol.">
        <title>The 4-celled Tetrabaena socialis nuclear genome reveals the essential components for genetic control of cell number at the origin of multicellularity in the volvocine lineage.</title>
        <authorList>
            <person name="Featherston J."/>
            <person name="Arakaki Y."/>
            <person name="Hanschen E.R."/>
            <person name="Ferris P.J."/>
            <person name="Michod R.E."/>
            <person name="Olson B.J.S.C."/>
            <person name="Nozaki H."/>
            <person name="Durand P.M."/>
        </authorList>
    </citation>
    <scope>NUCLEOTIDE SEQUENCE [LARGE SCALE GENOMIC DNA]</scope>
    <source>
        <strain evidence="12 13">NIES-571</strain>
    </source>
</reference>
<keyword evidence="7 11" id="KW-1133">Transmembrane helix</keyword>
<evidence type="ECO:0000256" key="2">
    <source>
        <dbReference type="ARBA" id="ARBA00004606"/>
    </source>
</evidence>
<evidence type="ECO:0000256" key="4">
    <source>
        <dbReference type="ARBA" id="ARBA00022679"/>
    </source>
</evidence>
<dbReference type="PANTHER" id="PTHR31646">
    <property type="entry name" value="ALPHA-1,2-MANNOSYLTRANSFERASE MNN2"/>
    <property type="match status" value="1"/>
</dbReference>
<evidence type="ECO:0000256" key="7">
    <source>
        <dbReference type="ARBA" id="ARBA00022989"/>
    </source>
</evidence>
<evidence type="ECO:0000256" key="5">
    <source>
        <dbReference type="ARBA" id="ARBA00022692"/>
    </source>
</evidence>
<sequence length="235" mass="26793">MSVLRFCLPAPKLRRALALILCIPVVSIYFIGQRQQWVEDLTRSGPKCVGWKATVACLPNGSCNQEVHGTSGYCVCEGSVTVPHILNISRDKLPAGTFESGQMLVDKSRHWRGLLVAAYMNAFGGLFFELLTSYLGKASRIMCRRRFLGNTMVQHDPDEAAVVWRIGGPEVAGWLGTYEPTMEPQLNSGDRMVGWYFRQVRWRIRPWERRLCRWRRKLPKFLRCKEPRPVVVAAP</sequence>
<keyword evidence="9 11" id="KW-0472">Membrane</keyword>
<comment type="caution">
    <text evidence="12">The sequence shown here is derived from an EMBL/GenBank/DDBJ whole genome shotgun (WGS) entry which is preliminary data.</text>
</comment>
<evidence type="ECO:0000256" key="3">
    <source>
        <dbReference type="ARBA" id="ARBA00009105"/>
    </source>
</evidence>
<evidence type="ECO:0000313" key="12">
    <source>
        <dbReference type="EMBL" id="PNH09136.1"/>
    </source>
</evidence>
<dbReference type="GO" id="GO:0000026">
    <property type="term" value="F:alpha-1,2-mannosyltransferase activity"/>
    <property type="evidence" value="ECO:0007669"/>
    <property type="project" value="TreeGrafter"/>
</dbReference>
<evidence type="ECO:0000256" key="9">
    <source>
        <dbReference type="ARBA" id="ARBA00023136"/>
    </source>
</evidence>
<keyword evidence="6" id="KW-0735">Signal-anchor</keyword>
<evidence type="ECO:0000256" key="6">
    <source>
        <dbReference type="ARBA" id="ARBA00022968"/>
    </source>
</evidence>
<evidence type="ECO:0000256" key="10">
    <source>
        <dbReference type="ARBA" id="ARBA00037847"/>
    </source>
</evidence>
<dbReference type="PANTHER" id="PTHR31646:SF1">
    <property type="entry name" value="ALPHA-1,2-MANNOSYLTRANSFERASE MNN2"/>
    <property type="match status" value="1"/>
</dbReference>
<organism evidence="12 13">
    <name type="scientific">Tetrabaena socialis</name>
    <dbReference type="NCBI Taxonomy" id="47790"/>
    <lineage>
        <taxon>Eukaryota</taxon>
        <taxon>Viridiplantae</taxon>
        <taxon>Chlorophyta</taxon>
        <taxon>core chlorophytes</taxon>
        <taxon>Chlorophyceae</taxon>
        <taxon>CS clade</taxon>
        <taxon>Chlamydomonadales</taxon>
        <taxon>Tetrabaenaceae</taxon>
        <taxon>Tetrabaena</taxon>
    </lineage>
</organism>
<dbReference type="AlphaFoldDB" id="A0A2J8A9D7"/>
<keyword evidence="4" id="KW-0808">Transferase</keyword>
<gene>
    <name evidence="12" type="ORF">TSOC_004254</name>
</gene>
<dbReference type="OrthoDB" id="534101at2759"/>
<comment type="similarity">
    <text evidence="3">Belongs to the MNN1/MNT family.</text>
</comment>
<dbReference type="Proteomes" id="UP000236333">
    <property type="component" value="Unassembled WGS sequence"/>
</dbReference>
<dbReference type="GO" id="GO:0046354">
    <property type="term" value="P:mannan biosynthetic process"/>
    <property type="evidence" value="ECO:0007669"/>
    <property type="project" value="TreeGrafter"/>
</dbReference>
<keyword evidence="8" id="KW-0333">Golgi apparatus</keyword>
<accession>A0A2J8A9D7</accession>
<keyword evidence="5 11" id="KW-0812">Transmembrane</keyword>
<evidence type="ECO:0000256" key="1">
    <source>
        <dbReference type="ARBA" id="ARBA00004394"/>
    </source>
</evidence>
<dbReference type="GO" id="GO:0000139">
    <property type="term" value="C:Golgi membrane"/>
    <property type="evidence" value="ECO:0007669"/>
    <property type="project" value="UniProtKB-SubCell"/>
</dbReference>
<feature type="transmembrane region" description="Helical" evidence="11">
    <location>
        <begin position="113"/>
        <end position="136"/>
    </location>
</feature>
<proteinExistence type="inferred from homology"/>
<comment type="subcellular location">
    <subcellularLocation>
        <location evidence="10">Endomembrane system</location>
        <topology evidence="10">Single-pass membrane protein</topology>
    </subcellularLocation>
    <subcellularLocation>
        <location evidence="1">Golgi apparatus membrane</location>
    </subcellularLocation>
    <subcellularLocation>
        <location evidence="2">Membrane</location>
        <topology evidence="2">Single-pass type II membrane protein</topology>
    </subcellularLocation>
</comment>
<evidence type="ECO:0000256" key="11">
    <source>
        <dbReference type="SAM" id="Phobius"/>
    </source>
</evidence>